<dbReference type="Gene3D" id="1.20.140.10">
    <property type="entry name" value="Butyryl-CoA Dehydrogenase, subunit A, domain 3"/>
    <property type="match status" value="1"/>
</dbReference>
<evidence type="ECO:0000256" key="2">
    <source>
        <dbReference type="ARBA" id="ARBA00009347"/>
    </source>
</evidence>
<dbReference type="InterPro" id="IPR036250">
    <property type="entry name" value="AcylCo_DH-like_C"/>
</dbReference>
<dbReference type="GO" id="GO:0033539">
    <property type="term" value="P:fatty acid beta-oxidation using acyl-CoA dehydrogenase"/>
    <property type="evidence" value="ECO:0007669"/>
    <property type="project" value="TreeGrafter"/>
</dbReference>
<keyword evidence="10" id="KW-1185">Reference proteome</keyword>
<evidence type="ECO:0000256" key="1">
    <source>
        <dbReference type="ARBA" id="ARBA00001974"/>
    </source>
</evidence>
<evidence type="ECO:0000313" key="9">
    <source>
        <dbReference type="EMBL" id="NGN67989.1"/>
    </source>
</evidence>
<organism evidence="9 10">
    <name type="scientific">Streptomyces coryli</name>
    <dbReference type="NCBI Taxonomy" id="1128680"/>
    <lineage>
        <taxon>Bacteria</taxon>
        <taxon>Bacillati</taxon>
        <taxon>Actinomycetota</taxon>
        <taxon>Actinomycetes</taxon>
        <taxon>Kitasatosporales</taxon>
        <taxon>Streptomycetaceae</taxon>
        <taxon>Streptomyces</taxon>
    </lineage>
</organism>
<feature type="domain" description="Acyl-CoA dehydrogenase/oxidase C-terminal" evidence="6">
    <location>
        <begin position="252"/>
        <end position="387"/>
    </location>
</feature>
<comment type="similarity">
    <text evidence="2 5">Belongs to the acyl-CoA dehydrogenase family.</text>
</comment>
<dbReference type="GO" id="GO:0046359">
    <property type="term" value="P:butyrate catabolic process"/>
    <property type="evidence" value="ECO:0007669"/>
    <property type="project" value="TreeGrafter"/>
</dbReference>
<dbReference type="InterPro" id="IPR037069">
    <property type="entry name" value="AcylCoA_DH/ox_N_sf"/>
</dbReference>
<dbReference type="PANTHER" id="PTHR43884:SF12">
    <property type="entry name" value="ISOVALERYL-COA DEHYDROGENASE, MITOCHONDRIAL-RELATED"/>
    <property type="match status" value="1"/>
</dbReference>
<evidence type="ECO:0000256" key="4">
    <source>
        <dbReference type="ARBA" id="ARBA00022827"/>
    </source>
</evidence>
<dbReference type="InterPro" id="IPR013786">
    <property type="entry name" value="AcylCoA_DH/ox_N"/>
</dbReference>
<dbReference type="GO" id="GO:0003995">
    <property type="term" value="F:acyl-CoA dehydrogenase activity"/>
    <property type="evidence" value="ECO:0007669"/>
    <property type="project" value="TreeGrafter"/>
</dbReference>
<dbReference type="Gene3D" id="1.10.540.10">
    <property type="entry name" value="Acyl-CoA dehydrogenase/oxidase, N-terminal domain"/>
    <property type="match status" value="1"/>
</dbReference>
<proteinExistence type="inferred from homology"/>
<dbReference type="GO" id="GO:0050660">
    <property type="term" value="F:flavin adenine dinucleotide binding"/>
    <property type="evidence" value="ECO:0007669"/>
    <property type="project" value="InterPro"/>
</dbReference>
<dbReference type="AlphaFoldDB" id="A0A6G4U6X4"/>
<accession>A0A6G4U6X4</accession>
<dbReference type="Proteomes" id="UP000481583">
    <property type="component" value="Unassembled WGS sequence"/>
</dbReference>
<dbReference type="Pfam" id="PF00441">
    <property type="entry name" value="Acyl-CoA_dh_1"/>
    <property type="match status" value="1"/>
</dbReference>
<evidence type="ECO:0000259" key="6">
    <source>
        <dbReference type="Pfam" id="PF00441"/>
    </source>
</evidence>
<dbReference type="InterPro" id="IPR006091">
    <property type="entry name" value="Acyl-CoA_Oxase/DH_mid-dom"/>
</dbReference>
<evidence type="ECO:0000256" key="5">
    <source>
        <dbReference type="RuleBase" id="RU362125"/>
    </source>
</evidence>
<dbReference type="InterPro" id="IPR009075">
    <property type="entry name" value="AcylCo_DH/oxidase_C"/>
</dbReference>
<dbReference type="Pfam" id="PF02770">
    <property type="entry name" value="Acyl-CoA_dh_M"/>
    <property type="match status" value="1"/>
</dbReference>
<keyword evidence="4 5" id="KW-0274">FAD</keyword>
<evidence type="ECO:0000313" key="10">
    <source>
        <dbReference type="Proteomes" id="UP000481583"/>
    </source>
</evidence>
<keyword evidence="3 5" id="KW-0285">Flavoprotein</keyword>
<dbReference type="Pfam" id="PF02771">
    <property type="entry name" value="Acyl-CoA_dh_N"/>
    <property type="match status" value="1"/>
</dbReference>
<dbReference type="SUPFAM" id="SSF56645">
    <property type="entry name" value="Acyl-CoA dehydrogenase NM domain-like"/>
    <property type="match status" value="1"/>
</dbReference>
<comment type="caution">
    <text evidence="9">The sequence shown here is derived from an EMBL/GenBank/DDBJ whole genome shotgun (WGS) entry which is preliminary data.</text>
</comment>
<dbReference type="Gene3D" id="2.40.110.10">
    <property type="entry name" value="Butyryl-CoA Dehydrogenase, subunit A, domain 2"/>
    <property type="match status" value="1"/>
</dbReference>
<dbReference type="EMBL" id="JAAKZV010000175">
    <property type="protein sequence ID" value="NGN67989.1"/>
    <property type="molecule type" value="Genomic_DNA"/>
</dbReference>
<sequence length="395" mass="42437">MPSMFRLPPEVEELRDEVRHYAETVVRPRVLANDLAPADDFDWDTIRKGHELGLLRLTIPKELGGRGVGVLGCAVAMEELAAVCASTALVFGASLLGQTSVLFSGDRQLQSRFLPAFLGDEPVLACNAITEDAAGCDLLIPENAGHAADVMTARRDGDHYVLTGVKRFITNGKVADWAAVFANLEGHEGATGLTVFVVPLDSEGVTRGEVADKMGYRACLGTTLHFDEVRVPEENVIFGEGRALDYLAVQSNQARSIVAAISTGVARAALTIAKDFAGERVQGGKPLHEHQFTARKLAEMSAKVEAARLLYLQAAYQADHMLPAPVYGPAVAKLFADRAAVEVAEEAMSIVGARGYCREYGVEKLVRESFGARIYEGTPEVLALAITGALYGRRP</sequence>
<gene>
    <name evidence="9" type="ORF">G5C51_29330</name>
</gene>
<evidence type="ECO:0000256" key="3">
    <source>
        <dbReference type="ARBA" id="ARBA00022630"/>
    </source>
</evidence>
<reference evidence="9 10" key="1">
    <citation type="submission" date="2020-02" db="EMBL/GenBank/DDBJ databases">
        <title>Whole-genome analyses of novel actinobacteria.</title>
        <authorList>
            <person name="Sahin N."/>
        </authorList>
    </citation>
    <scope>NUCLEOTIDE SEQUENCE [LARGE SCALE GENOMIC DNA]</scope>
    <source>
        <strain evidence="9 10">A7024</strain>
    </source>
</reference>
<protein>
    <submittedName>
        <fullName evidence="9">Acyl-CoA/acyl-ACP dehydrogenase</fullName>
    </submittedName>
</protein>
<evidence type="ECO:0000259" key="7">
    <source>
        <dbReference type="Pfam" id="PF02770"/>
    </source>
</evidence>
<name>A0A6G4U6X4_9ACTN</name>
<keyword evidence="5" id="KW-0560">Oxidoreductase</keyword>
<dbReference type="PIRSF" id="PIRSF016578">
    <property type="entry name" value="HsaA"/>
    <property type="match status" value="1"/>
</dbReference>
<dbReference type="SUPFAM" id="SSF47203">
    <property type="entry name" value="Acyl-CoA dehydrogenase C-terminal domain-like"/>
    <property type="match status" value="1"/>
</dbReference>
<dbReference type="PANTHER" id="PTHR43884">
    <property type="entry name" value="ACYL-COA DEHYDROGENASE"/>
    <property type="match status" value="1"/>
</dbReference>
<feature type="domain" description="Acyl-CoA dehydrogenase/oxidase N-terminal" evidence="8">
    <location>
        <begin position="9"/>
        <end position="118"/>
    </location>
</feature>
<feature type="domain" description="Acyl-CoA oxidase/dehydrogenase middle" evidence="7">
    <location>
        <begin position="126"/>
        <end position="229"/>
    </location>
</feature>
<comment type="cofactor">
    <cofactor evidence="1 5">
        <name>FAD</name>
        <dbReference type="ChEBI" id="CHEBI:57692"/>
    </cofactor>
</comment>
<evidence type="ECO:0000259" key="8">
    <source>
        <dbReference type="Pfam" id="PF02771"/>
    </source>
</evidence>
<dbReference type="InterPro" id="IPR046373">
    <property type="entry name" value="Acyl-CoA_Oxase/DH_mid-dom_sf"/>
</dbReference>
<dbReference type="InterPro" id="IPR009100">
    <property type="entry name" value="AcylCoA_DH/oxidase_NM_dom_sf"/>
</dbReference>